<evidence type="ECO:0000256" key="6">
    <source>
        <dbReference type="SAM" id="Phobius"/>
    </source>
</evidence>
<organism evidence="8 9">
    <name type="scientific">Actinomadura litoris</name>
    <dbReference type="NCBI Taxonomy" id="2678616"/>
    <lineage>
        <taxon>Bacteria</taxon>
        <taxon>Bacillati</taxon>
        <taxon>Actinomycetota</taxon>
        <taxon>Actinomycetes</taxon>
        <taxon>Streptosporangiales</taxon>
        <taxon>Thermomonosporaceae</taxon>
        <taxon>Actinomadura</taxon>
    </lineage>
</organism>
<evidence type="ECO:0000256" key="3">
    <source>
        <dbReference type="ARBA" id="ARBA00022989"/>
    </source>
</evidence>
<reference evidence="8 9" key="1">
    <citation type="submission" date="2019-11" db="EMBL/GenBank/DDBJ databases">
        <authorList>
            <person name="Cao P."/>
        </authorList>
    </citation>
    <scope>NUCLEOTIDE SEQUENCE [LARGE SCALE GENOMIC DNA]</scope>
    <source>
        <strain evidence="8 9">NEAU-AAG5</strain>
    </source>
</reference>
<evidence type="ECO:0000256" key="5">
    <source>
        <dbReference type="SAM" id="MobiDB-lite"/>
    </source>
</evidence>
<dbReference type="GO" id="GO:0005886">
    <property type="term" value="C:plasma membrane"/>
    <property type="evidence" value="ECO:0007669"/>
    <property type="project" value="UniProtKB-SubCell"/>
</dbReference>
<feature type="transmembrane region" description="Helical" evidence="6">
    <location>
        <begin position="317"/>
        <end position="341"/>
    </location>
</feature>
<dbReference type="PANTHER" id="PTHR11662">
    <property type="entry name" value="SOLUTE CARRIER FAMILY 17"/>
    <property type="match status" value="1"/>
</dbReference>
<keyword evidence="4 6" id="KW-0472">Membrane</keyword>
<evidence type="ECO:0000313" key="8">
    <source>
        <dbReference type="EMBL" id="MUN36749.1"/>
    </source>
</evidence>
<dbReference type="InterPro" id="IPR020846">
    <property type="entry name" value="MFS_dom"/>
</dbReference>
<proteinExistence type="predicted"/>
<feature type="transmembrane region" description="Helical" evidence="6">
    <location>
        <begin position="353"/>
        <end position="376"/>
    </location>
</feature>
<gene>
    <name evidence="8" type="ORF">GNZ18_09090</name>
</gene>
<sequence length="436" mass="44284">MRNPPRRTSSRTALLLLAGFMFVNVADKSVLGLTADPIMEEFDLTATGFGALASAFYLLFSVSALLVGMLGDRFPARTLLAALGLVWAAAQLPVLIPAAGYAVLLGTRVVLGAGEGPGFPLANHTAFSWYPEGRRALPAAAITVGGALGAVVGGPLVIAVDGLFGWRAAFGALGVMGLGWVLVWLRYGGTGPYAPSPAAAKPVEASGGPVPRRRVLLTGTWLGGTFTTFTAMWALAVGLAWMPLFLEEDTGLTDAQIGATVGLPSVLTVVLGPLLGIAAQRLLGRGASTRIAYGAVGGAVGLAAGLCMFGMTRTGGVPLLLLLMAVAFCGNAQVPLVNAAIADGCPARLRGAALGLSYAVAALASVLGPFTTGRIIDAAASRPDGFRHAFDVAAGLLAAGAVVSVLTIRPGRDAARTRRAGAASLPRLEARPEGRP</sequence>
<feature type="transmembrane region" description="Helical" evidence="6">
    <location>
        <begin position="291"/>
        <end position="311"/>
    </location>
</feature>
<feature type="transmembrane region" description="Helical" evidence="6">
    <location>
        <begin position="109"/>
        <end position="130"/>
    </location>
</feature>
<feature type="transmembrane region" description="Helical" evidence="6">
    <location>
        <begin position="137"/>
        <end position="158"/>
    </location>
</feature>
<dbReference type="PANTHER" id="PTHR11662:SF450">
    <property type="entry name" value="BLR1003 PROTEIN"/>
    <property type="match status" value="1"/>
</dbReference>
<feature type="transmembrane region" description="Helical" evidence="6">
    <location>
        <begin position="388"/>
        <end position="408"/>
    </location>
</feature>
<name>A0A7K1KX62_9ACTN</name>
<dbReference type="InterPro" id="IPR050382">
    <property type="entry name" value="MFS_Na/Anion_cotransporter"/>
</dbReference>
<evidence type="ECO:0000313" key="9">
    <source>
        <dbReference type="Proteomes" id="UP000432015"/>
    </source>
</evidence>
<feature type="transmembrane region" description="Helical" evidence="6">
    <location>
        <begin position="79"/>
        <end position="103"/>
    </location>
</feature>
<protein>
    <submittedName>
        <fullName evidence="8">MFS transporter</fullName>
    </submittedName>
</protein>
<feature type="transmembrane region" description="Helical" evidence="6">
    <location>
        <begin position="44"/>
        <end position="67"/>
    </location>
</feature>
<dbReference type="AlphaFoldDB" id="A0A7K1KX62"/>
<dbReference type="RefSeq" id="WP_156215814.1">
    <property type="nucleotide sequence ID" value="NZ_WOFH01000003.1"/>
</dbReference>
<evidence type="ECO:0000259" key="7">
    <source>
        <dbReference type="PROSITE" id="PS50850"/>
    </source>
</evidence>
<feature type="transmembrane region" description="Helical" evidence="6">
    <location>
        <begin position="221"/>
        <end position="245"/>
    </location>
</feature>
<dbReference type="PROSITE" id="PS50850">
    <property type="entry name" value="MFS"/>
    <property type="match status" value="1"/>
</dbReference>
<feature type="region of interest" description="Disordered" evidence="5">
    <location>
        <begin position="417"/>
        <end position="436"/>
    </location>
</feature>
<feature type="transmembrane region" description="Helical" evidence="6">
    <location>
        <begin position="257"/>
        <end position="279"/>
    </location>
</feature>
<comment type="subcellular location">
    <subcellularLocation>
        <location evidence="1">Cell membrane</location>
        <topology evidence="1">Multi-pass membrane protein</topology>
    </subcellularLocation>
</comment>
<feature type="transmembrane region" description="Helical" evidence="6">
    <location>
        <begin position="164"/>
        <end position="185"/>
    </location>
</feature>
<evidence type="ECO:0000256" key="2">
    <source>
        <dbReference type="ARBA" id="ARBA00022692"/>
    </source>
</evidence>
<keyword evidence="2 6" id="KW-0812">Transmembrane</keyword>
<feature type="domain" description="Major facilitator superfamily (MFS) profile" evidence="7">
    <location>
        <begin position="13"/>
        <end position="412"/>
    </location>
</feature>
<evidence type="ECO:0000256" key="4">
    <source>
        <dbReference type="ARBA" id="ARBA00023136"/>
    </source>
</evidence>
<dbReference type="InterPro" id="IPR036259">
    <property type="entry name" value="MFS_trans_sf"/>
</dbReference>
<keyword evidence="3 6" id="KW-1133">Transmembrane helix</keyword>
<dbReference type="Pfam" id="PF07690">
    <property type="entry name" value="MFS_1"/>
    <property type="match status" value="1"/>
</dbReference>
<comment type="caution">
    <text evidence="8">The sequence shown here is derived from an EMBL/GenBank/DDBJ whole genome shotgun (WGS) entry which is preliminary data.</text>
</comment>
<dbReference type="EMBL" id="WOFH01000003">
    <property type="protein sequence ID" value="MUN36749.1"/>
    <property type="molecule type" value="Genomic_DNA"/>
</dbReference>
<accession>A0A7K1KX62</accession>
<dbReference type="SUPFAM" id="SSF103473">
    <property type="entry name" value="MFS general substrate transporter"/>
    <property type="match status" value="1"/>
</dbReference>
<dbReference type="Gene3D" id="1.20.1250.20">
    <property type="entry name" value="MFS general substrate transporter like domains"/>
    <property type="match status" value="2"/>
</dbReference>
<evidence type="ECO:0000256" key="1">
    <source>
        <dbReference type="ARBA" id="ARBA00004651"/>
    </source>
</evidence>
<dbReference type="GO" id="GO:0022857">
    <property type="term" value="F:transmembrane transporter activity"/>
    <property type="evidence" value="ECO:0007669"/>
    <property type="project" value="InterPro"/>
</dbReference>
<keyword evidence="9" id="KW-1185">Reference proteome</keyword>
<dbReference type="InterPro" id="IPR011701">
    <property type="entry name" value="MFS"/>
</dbReference>
<dbReference type="Proteomes" id="UP000432015">
    <property type="component" value="Unassembled WGS sequence"/>
</dbReference>